<evidence type="ECO:0000313" key="1">
    <source>
        <dbReference type="EMBL" id="SDY53377.1"/>
    </source>
</evidence>
<reference evidence="1 2" key="1">
    <citation type="submission" date="2016-10" db="EMBL/GenBank/DDBJ databases">
        <authorList>
            <person name="de Groot N.N."/>
        </authorList>
    </citation>
    <scope>NUCLEOTIDE SEQUENCE [LARGE SCALE GENOMIC DNA]</scope>
    <source>
        <strain evidence="1 2">DSM 21650</strain>
    </source>
</reference>
<dbReference type="STRING" id="415015.SAMN05660462_00245"/>
<dbReference type="RefSeq" id="WP_091726104.1">
    <property type="nucleotide sequence ID" value="NZ_FNQE01000002.1"/>
</dbReference>
<proteinExistence type="predicted"/>
<accession>A0A1H3KMI2</accession>
<dbReference type="Proteomes" id="UP000198625">
    <property type="component" value="Unassembled WGS sequence"/>
</dbReference>
<name>A0A1H3KMI2_9FIRM</name>
<protein>
    <submittedName>
        <fullName evidence="1">Uncharacterized protein</fullName>
    </submittedName>
</protein>
<dbReference type="EMBL" id="FNQE01000002">
    <property type="protein sequence ID" value="SDY53377.1"/>
    <property type="molecule type" value="Genomic_DNA"/>
</dbReference>
<dbReference type="OrthoDB" id="9791853at2"/>
<evidence type="ECO:0000313" key="2">
    <source>
        <dbReference type="Proteomes" id="UP000198625"/>
    </source>
</evidence>
<dbReference type="AlphaFoldDB" id="A0A1H3KMI2"/>
<sequence>MKRVMVALIGSILLIVSFSCLKVALLNNNVDLVNSKTDVNQGDIVITYADITHNGMQEKITVDISNVIEKQEAILKIIDAENNIIWEERAGIPHVGWNSLFLYIKDGTVYLLRYNPYMNQGYGSYTYELFWIDEFWSVQTICSNTLDFSIKSREPSFNINMMISFVDEINRFLNQSILLFSTEGGELRYSTESSQIHRVEEFSWLYNCDIQYDEKDTLREKLEKYQEYIESEKYIIFRRREQSSTFGPISEAQLRDVANTGTLDDIRLSVTI</sequence>
<keyword evidence="2" id="KW-1185">Reference proteome</keyword>
<gene>
    <name evidence="1" type="ORF">SAMN05660462_00245</name>
</gene>
<dbReference type="PROSITE" id="PS51257">
    <property type="entry name" value="PROKAR_LIPOPROTEIN"/>
    <property type="match status" value="1"/>
</dbReference>
<organism evidence="1 2">
    <name type="scientific">Proteiniborus ethanoligenes</name>
    <dbReference type="NCBI Taxonomy" id="415015"/>
    <lineage>
        <taxon>Bacteria</taxon>
        <taxon>Bacillati</taxon>
        <taxon>Bacillota</taxon>
        <taxon>Clostridia</taxon>
        <taxon>Eubacteriales</taxon>
        <taxon>Proteiniborus</taxon>
    </lineage>
</organism>